<sequence>MWRNTTIRVYERVIYPFVTEEGDGLEQLYIGNVLQSLGMTKQAYIKNYTYQGLKKRNGTYENQGLRMLYLRQADLVIGKYHAVRESPHWPNEFDGSVIYMVDGVHFIVPKSLPAGYLSKMAHIINPFYNLMLFIVIGLWSGIVAFLYDQNFFHMLFITFKIIHGVSVRGLSTKYNFRLLLSIWILCLFVLTTVFQTFLVSMCSDLHFKPDLNTVKDIIDSKLPIKATIDIFQVYKHTMTKDDGRLFKILEKCINYMHCLREICYNRSSVTIGSRMSFLFAAQHLCPKDDTGLLRIHVGPQVYSAYTRMYFSKGYPAFWDINRNIERLFLYGGIIRRETRRMEMIIGRIYSTKKIISRTLSINELKYFFWMFLGLLVISVLIFFGEICFDKYKQINKKHHVMKKYPQTKI</sequence>
<evidence type="ECO:0000256" key="2">
    <source>
        <dbReference type="ARBA" id="ARBA00022475"/>
    </source>
</evidence>
<evidence type="ECO:0008006" key="11">
    <source>
        <dbReference type="Google" id="ProtNLM"/>
    </source>
</evidence>
<keyword evidence="7" id="KW-0325">Glycoprotein</keyword>
<evidence type="ECO:0000256" key="3">
    <source>
        <dbReference type="ARBA" id="ARBA00022692"/>
    </source>
</evidence>
<evidence type="ECO:0000256" key="5">
    <source>
        <dbReference type="ARBA" id="ARBA00023136"/>
    </source>
</evidence>
<proteinExistence type="predicted"/>
<dbReference type="Proteomes" id="UP000625711">
    <property type="component" value="Unassembled WGS sequence"/>
</dbReference>
<comment type="caution">
    <text evidence="9">The sequence shown here is derived from an EMBL/GenBank/DDBJ whole genome shotgun (WGS) entry which is preliminary data.</text>
</comment>
<feature type="transmembrane region" description="Helical" evidence="8">
    <location>
        <begin position="366"/>
        <end position="388"/>
    </location>
</feature>
<feature type="transmembrane region" description="Helical" evidence="8">
    <location>
        <begin position="127"/>
        <end position="147"/>
    </location>
</feature>
<keyword evidence="5 8" id="KW-0472">Membrane</keyword>
<dbReference type="PANTHER" id="PTHR42643">
    <property type="entry name" value="IONOTROPIC RECEPTOR 20A-RELATED"/>
    <property type="match status" value="1"/>
</dbReference>
<dbReference type="EMBL" id="JAACXV010014224">
    <property type="protein sequence ID" value="KAF7269453.1"/>
    <property type="molecule type" value="Genomic_DNA"/>
</dbReference>
<evidence type="ECO:0000256" key="4">
    <source>
        <dbReference type="ARBA" id="ARBA00022989"/>
    </source>
</evidence>
<comment type="subcellular location">
    <subcellularLocation>
        <location evidence="1">Cell membrane</location>
        <topology evidence="1">Multi-pass membrane protein</topology>
    </subcellularLocation>
</comment>
<keyword evidence="2" id="KW-1003">Cell membrane</keyword>
<dbReference type="InterPro" id="IPR052192">
    <property type="entry name" value="Insect_Ionotropic_Sensory_Rcpt"/>
</dbReference>
<dbReference type="GO" id="GO:0005886">
    <property type="term" value="C:plasma membrane"/>
    <property type="evidence" value="ECO:0007669"/>
    <property type="project" value="UniProtKB-SubCell"/>
</dbReference>
<dbReference type="OrthoDB" id="6430908at2759"/>
<name>A0A834HYK9_RHYFE</name>
<dbReference type="PANTHER" id="PTHR42643:SF30">
    <property type="entry name" value="IONOTROPIC RECEPTOR 40A-RELATED"/>
    <property type="match status" value="1"/>
</dbReference>
<reference evidence="9" key="1">
    <citation type="submission" date="2020-08" db="EMBL/GenBank/DDBJ databases">
        <title>Genome sequencing and assembly of the red palm weevil Rhynchophorus ferrugineus.</title>
        <authorList>
            <person name="Dias G.B."/>
            <person name="Bergman C.M."/>
            <person name="Manee M."/>
        </authorList>
    </citation>
    <scope>NUCLEOTIDE SEQUENCE</scope>
    <source>
        <strain evidence="9">AA-2017</strain>
        <tissue evidence="9">Whole larva</tissue>
    </source>
</reference>
<keyword evidence="6" id="KW-0675">Receptor</keyword>
<keyword evidence="4 8" id="KW-1133">Transmembrane helix</keyword>
<protein>
    <recommendedName>
        <fullName evidence="11">Ionotropic receptor</fullName>
    </recommendedName>
</protein>
<evidence type="ECO:0000256" key="6">
    <source>
        <dbReference type="ARBA" id="ARBA00023170"/>
    </source>
</evidence>
<feature type="transmembrane region" description="Helical" evidence="8">
    <location>
        <begin position="178"/>
        <end position="198"/>
    </location>
</feature>
<dbReference type="AlphaFoldDB" id="A0A834HYK9"/>
<organism evidence="9 10">
    <name type="scientific">Rhynchophorus ferrugineus</name>
    <name type="common">Red palm weevil</name>
    <name type="synonym">Curculio ferrugineus</name>
    <dbReference type="NCBI Taxonomy" id="354439"/>
    <lineage>
        <taxon>Eukaryota</taxon>
        <taxon>Metazoa</taxon>
        <taxon>Ecdysozoa</taxon>
        <taxon>Arthropoda</taxon>
        <taxon>Hexapoda</taxon>
        <taxon>Insecta</taxon>
        <taxon>Pterygota</taxon>
        <taxon>Neoptera</taxon>
        <taxon>Endopterygota</taxon>
        <taxon>Coleoptera</taxon>
        <taxon>Polyphaga</taxon>
        <taxon>Cucujiformia</taxon>
        <taxon>Curculionidae</taxon>
        <taxon>Dryophthorinae</taxon>
        <taxon>Rhynchophorus</taxon>
    </lineage>
</organism>
<evidence type="ECO:0000313" key="10">
    <source>
        <dbReference type="Proteomes" id="UP000625711"/>
    </source>
</evidence>
<evidence type="ECO:0000256" key="7">
    <source>
        <dbReference type="ARBA" id="ARBA00023180"/>
    </source>
</evidence>
<evidence type="ECO:0000256" key="1">
    <source>
        <dbReference type="ARBA" id="ARBA00004651"/>
    </source>
</evidence>
<keyword evidence="10" id="KW-1185">Reference proteome</keyword>
<evidence type="ECO:0000256" key="8">
    <source>
        <dbReference type="SAM" id="Phobius"/>
    </source>
</evidence>
<accession>A0A834HYK9</accession>
<gene>
    <name evidence="9" type="ORF">GWI33_017504</name>
</gene>
<evidence type="ECO:0000313" key="9">
    <source>
        <dbReference type="EMBL" id="KAF7269453.1"/>
    </source>
</evidence>
<feature type="transmembrane region" description="Helical" evidence="8">
    <location>
        <begin position="153"/>
        <end position="171"/>
    </location>
</feature>
<keyword evidence="3 8" id="KW-0812">Transmembrane</keyword>